<sequence>MLGRAIWIEGGTRSGKTEALVSQFCQWLEERIVLGKHSNQERKILVLAGNDDSKRDFGQRLAAKTQGKYPISAKTTIGFIQDEVLLFYPLLIQKLKLPAHFPLRLRPETEQELATKLWQPALERLNWREIAPSEYRFVRRILDLLQLAAYSCTPLESLPEILTQGFGASEDGEIYACVESLAAEWRDWCLDRGLLTYGIMTELYWRHLLPHPKYQRQLRDRYWTVLADDVDDYPAVGRQICEFLLDSGVWGAFSYNPDGMVRLGLSADPDCLLGVKSRCTGIDSIVYLDSMPTPLFADRHAASIDAIVRAVLNPGNIASLPKSIKSIETRTRGEMLKRTAEKAIELINSGKVAPGEIALIAPGLDAISRATITDIFAREKLPIASLNAQLALTSDPGVRALLTLMALIYPNLGQLTSRDEVADLLVTLSPIYPPQTPMIAEIDPVRAGLLADYCYAPSLSQPRLLPYTNFPRWDRLGASATKAYERIRLWVERMQQHPPSPLHLLNEAIGYFFQQGSYLPFDRLSALRELMETAQHYWQVAERTHSTAEYLESTHQITGRFIVLLRQGTISANPYPVSPLQPQDRAVTLSNIFQYRASKRSHPYHFWLDVGSPLWAEGGAATLYGANLLLESRSGKVWTEADTQSSNELRLERILRDLLHRVTDRLYLCTSDLAIDGREQMGALLTMVHGVGGA</sequence>
<dbReference type="InterPro" id="IPR027417">
    <property type="entry name" value="P-loop_NTPase"/>
</dbReference>
<gene>
    <name evidence="1" type="ORF">Cha6605_2760</name>
</gene>
<dbReference type="KEGG" id="cmp:Cha6605_2760"/>
<dbReference type="EMBL" id="CP003600">
    <property type="protein sequence ID" value="AFY93799.1"/>
    <property type="molecule type" value="Genomic_DNA"/>
</dbReference>
<dbReference type="AlphaFoldDB" id="K9UHY4"/>
<dbReference type="OrthoDB" id="445799at2"/>
<dbReference type="PATRIC" id="fig|1173020.3.peg.3151"/>
<dbReference type="Proteomes" id="UP000010366">
    <property type="component" value="Chromosome"/>
</dbReference>
<keyword evidence="2" id="KW-1185">Reference proteome</keyword>
<protein>
    <recommendedName>
        <fullName evidence="3">Recombinase family protein</fullName>
    </recommendedName>
</protein>
<dbReference type="HOGENOM" id="CLU_388705_0_0_3"/>
<dbReference type="eggNOG" id="COG0210">
    <property type="taxonomic scope" value="Bacteria"/>
</dbReference>
<organism evidence="1 2">
    <name type="scientific">Chamaesiphon minutus (strain ATCC 27169 / PCC 6605)</name>
    <dbReference type="NCBI Taxonomy" id="1173020"/>
    <lineage>
        <taxon>Bacteria</taxon>
        <taxon>Bacillati</taxon>
        <taxon>Cyanobacteriota</taxon>
        <taxon>Cyanophyceae</taxon>
        <taxon>Gomontiellales</taxon>
        <taxon>Chamaesiphonaceae</taxon>
        <taxon>Chamaesiphon</taxon>
    </lineage>
</organism>
<dbReference type="SUPFAM" id="SSF52540">
    <property type="entry name" value="P-loop containing nucleoside triphosphate hydrolases"/>
    <property type="match status" value="1"/>
</dbReference>
<evidence type="ECO:0000313" key="2">
    <source>
        <dbReference type="Proteomes" id="UP000010366"/>
    </source>
</evidence>
<proteinExistence type="predicted"/>
<reference evidence="1 2" key="1">
    <citation type="submission" date="2012-05" db="EMBL/GenBank/DDBJ databases">
        <title>Finished chromosome of genome of Chamaesiphon sp. PCC 6605.</title>
        <authorList>
            <consortium name="US DOE Joint Genome Institute"/>
            <person name="Gugger M."/>
            <person name="Coursin T."/>
            <person name="Rippka R."/>
            <person name="Tandeau De Marsac N."/>
            <person name="Huntemann M."/>
            <person name="Wei C.-L."/>
            <person name="Han J."/>
            <person name="Detter J.C."/>
            <person name="Han C."/>
            <person name="Tapia R."/>
            <person name="Chen A."/>
            <person name="Kyrpides N."/>
            <person name="Mavromatis K."/>
            <person name="Markowitz V."/>
            <person name="Szeto E."/>
            <person name="Ivanova N."/>
            <person name="Pagani I."/>
            <person name="Pati A."/>
            <person name="Goodwin L."/>
            <person name="Nordberg H.P."/>
            <person name="Cantor M.N."/>
            <person name="Hua S.X."/>
            <person name="Woyke T."/>
            <person name="Kerfeld C.A."/>
        </authorList>
    </citation>
    <scope>NUCLEOTIDE SEQUENCE [LARGE SCALE GENOMIC DNA]</scope>
    <source>
        <strain evidence="2">ATCC 27169 / PCC 6605</strain>
    </source>
</reference>
<name>K9UHY4_CHAP6</name>
<dbReference type="RefSeq" id="WP_015159945.1">
    <property type="nucleotide sequence ID" value="NC_019697.1"/>
</dbReference>
<evidence type="ECO:0000313" key="1">
    <source>
        <dbReference type="EMBL" id="AFY93799.1"/>
    </source>
</evidence>
<evidence type="ECO:0008006" key="3">
    <source>
        <dbReference type="Google" id="ProtNLM"/>
    </source>
</evidence>
<dbReference type="STRING" id="1173020.Cha6605_2760"/>
<accession>K9UHY4</accession>